<evidence type="ECO:0000313" key="2">
    <source>
        <dbReference type="Proteomes" id="UP000234545"/>
    </source>
</evidence>
<organism evidence="1 2">
    <name type="scientific">Schaalia turicensis</name>
    <dbReference type="NCBI Taxonomy" id="131111"/>
    <lineage>
        <taxon>Bacteria</taxon>
        <taxon>Bacillati</taxon>
        <taxon>Actinomycetota</taxon>
        <taxon>Actinomycetes</taxon>
        <taxon>Actinomycetales</taxon>
        <taxon>Actinomycetaceae</taxon>
        <taxon>Schaalia</taxon>
    </lineage>
</organism>
<dbReference type="Proteomes" id="UP000234545">
    <property type="component" value="Unassembled WGS sequence"/>
</dbReference>
<accession>A0A2I1I3M5</accession>
<dbReference type="GeneID" id="78352982"/>
<sequence>MMGQLYVDLEEIENLGVDLTDIGAVWNAAKDHGYEHVEMIVSNFPDNYLRLIRTWMDVQSIEFDGEEDEQW</sequence>
<dbReference type="AlphaFoldDB" id="A0A2I1I3M5"/>
<protein>
    <submittedName>
        <fullName evidence="1">Uncharacterized protein</fullName>
    </submittedName>
</protein>
<gene>
    <name evidence="1" type="ORF">CYJ25_08125</name>
</gene>
<name>A0A2I1I3M5_9ACTO</name>
<evidence type="ECO:0000313" key="1">
    <source>
        <dbReference type="EMBL" id="PKY65730.1"/>
    </source>
</evidence>
<proteinExistence type="predicted"/>
<reference evidence="1 2" key="1">
    <citation type="submission" date="2017-12" db="EMBL/GenBank/DDBJ databases">
        <title>Phylogenetic diversity of female urinary microbiome.</title>
        <authorList>
            <person name="Thomas-White K."/>
            <person name="Wolfe A.J."/>
        </authorList>
    </citation>
    <scope>NUCLEOTIDE SEQUENCE [LARGE SCALE GENOMIC DNA]</scope>
    <source>
        <strain evidence="1 2">UMB0250</strain>
    </source>
</reference>
<dbReference type="OrthoDB" id="3267626at2"/>
<dbReference type="RefSeq" id="WP_027723702.1">
    <property type="nucleotide sequence ID" value="NZ_PKKJ01000016.1"/>
</dbReference>
<dbReference type="EMBL" id="PKKJ01000016">
    <property type="protein sequence ID" value="PKY65730.1"/>
    <property type="molecule type" value="Genomic_DNA"/>
</dbReference>
<comment type="caution">
    <text evidence="1">The sequence shown here is derived from an EMBL/GenBank/DDBJ whole genome shotgun (WGS) entry which is preliminary data.</text>
</comment>